<dbReference type="AlphaFoldDB" id="A0A0L0FD38"/>
<protein>
    <submittedName>
        <fullName evidence="2">Uncharacterized protein</fullName>
    </submittedName>
</protein>
<organism evidence="2 3">
    <name type="scientific">Sphaeroforma arctica JP610</name>
    <dbReference type="NCBI Taxonomy" id="667725"/>
    <lineage>
        <taxon>Eukaryota</taxon>
        <taxon>Ichthyosporea</taxon>
        <taxon>Ichthyophonida</taxon>
        <taxon>Sphaeroforma</taxon>
    </lineage>
</organism>
<evidence type="ECO:0000313" key="2">
    <source>
        <dbReference type="EMBL" id="KNC73988.1"/>
    </source>
</evidence>
<feature type="transmembrane region" description="Helical" evidence="1">
    <location>
        <begin position="95"/>
        <end position="114"/>
    </location>
</feature>
<feature type="transmembrane region" description="Helical" evidence="1">
    <location>
        <begin position="65"/>
        <end position="88"/>
    </location>
</feature>
<keyword evidence="1" id="KW-0812">Transmembrane</keyword>
<dbReference type="EMBL" id="KQ244905">
    <property type="protein sequence ID" value="KNC73988.1"/>
    <property type="molecule type" value="Genomic_DNA"/>
</dbReference>
<reference evidence="2 3" key="1">
    <citation type="submission" date="2011-02" db="EMBL/GenBank/DDBJ databases">
        <title>The Genome Sequence of Sphaeroforma arctica JP610.</title>
        <authorList>
            <consortium name="The Broad Institute Genome Sequencing Platform"/>
            <person name="Russ C."/>
            <person name="Cuomo C."/>
            <person name="Young S.K."/>
            <person name="Zeng Q."/>
            <person name="Gargeya S."/>
            <person name="Alvarado L."/>
            <person name="Berlin A."/>
            <person name="Chapman S.B."/>
            <person name="Chen Z."/>
            <person name="Freedman E."/>
            <person name="Gellesch M."/>
            <person name="Goldberg J."/>
            <person name="Griggs A."/>
            <person name="Gujja S."/>
            <person name="Heilman E."/>
            <person name="Heiman D."/>
            <person name="Howarth C."/>
            <person name="Mehta T."/>
            <person name="Neiman D."/>
            <person name="Pearson M."/>
            <person name="Roberts A."/>
            <person name="Saif S."/>
            <person name="Shea T."/>
            <person name="Shenoy N."/>
            <person name="Sisk P."/>
            <person name="Stolte C."/>
            <person name="Sykes S."/>
            <person name="White J."/>
            <person name="Yandava C."/>
            <person name="Burger G."/>
            <person name="Gray M.W."/>
            <person name="Holland P.W.H."/>
            <person name="King N."/>
            <person name="Lang F.B.F."/>
            <person name="Roger A.J."/>
            <person name="Ruiz-Trillo I."/>
            <person name="Haas B."/>
            <person name="Nusbaum C."/>
            <person name="Birren B."/>
        </authorList>
    </citation>
    <scope>NUCLEOTIDE SEQUENCE [LARGE SCALE GENOMIC DNA]</scope>
    <source>
        <strain evidence="2 3">JP610</strain>
    </source>
</reference>
<proteinExistence type="predicted"/>
<dbReference type="GeneID" id="25913959"/>
<keyword evidence="1" id="KW-1133">Transmembrane helix</keyword>
<sequence>MFYVAIKSWIQTHLARCLRVLGYIITFVLATKVHFYFSNLLGRSDDYVERWDGYAIAAQPYRLNLLIYIGSVVFLTLVMATFISIVIVKHWKEPAYRALVPSFLLHLGIINFAMPLVELCLQLK</sequence>
<evidence type="ECO:0000256" key="1">
    <source>
        <dbReference type="SAM" id="Phobius"/>
    </source>
</evidence>
<feature type="non-terminal residue" evidence="2">
    <location>
        <position position="124"/>
    </location>
</feature>
<name>A0A0L0FD38_9EUKA</name>
<gene>
    <name evidence="2" type="ORF">SARC_13455</name>
</gene>
<dbReference type="Proteomes" id="UP000054560">
    <property type="component" value="Unassembled WGS sequence"/>
</dbReference>
<accession>A0A0L0FD38</accession>
<feature type="transmembrane region" description="Helical" evidence="1">
    <location>
        <begin position="20"/>
        <end position="37"/>
    </location>
</feature>
<evidence type="ECO:0000313" key="3">
    <source>
        <dbReference type="Proteomes" id="UP000054560"/>
    </source>
</evidence>
<dbReference type="RefSeq" id="XP_014147890.1">
    <property type="nucleotide sequence ID" value="XM_014292415.1"/>
</dbReference>
<keyword evidence="3" id="KW-1185">Reference proteome</keyword>
<keyword evidence="1" id="KW-0472">Membrane</keyword>